<comment type="caution">
    <text evidence="2">The sequence shown here is derived from an EMBL/GenBank/DDBJ whole genome shotgun (WGS) entry which is preliminary data.</text>
</comment>
<evidence type="ECO:0008006" key="4">
    <source>
        <dbReference type="Google" id="ProtNLM"/>
    </source>
</evidence>
<feature type="compositionally biased region" description="Polar residues" evidence="1">
    <location>
        <begin position="1386"/>
        <end position="1416"/>
    </location>
</feature>
<dbReference type="Gene3D" id="3.40.50.300">
    <property type="entry name" value="P-loop containing nucleotide triphosphate hydrolases"/>
    <property type="match status" value="1"/>
</dbReference>
<dbReference type="PANTHER" id="PTHR42957:SF1">
    <property type="entry name" value="HELICASE MJ1565-RELATED"/>
    <property type="match status" value="1"/>
</dbReference>
<feature type="region of interest" description="Disordered" evidence="1">
    <location>
        <begin position="1348"/>
        <end position="1430"/>
    </location>
</feature>
<evidence type="ECO:0000256" key="1">
    <source>
        <dbReference type="SAM" id="MobiDB-lite"/>
    </source>
</evidence>
<dbReference type="SUPFAM" id="SSF52540">
    <property type="entry name" value="P-loop containing nucleoside triphosphate hydrolases"/>
    <property type="match status" value="1"/>
</dbReference>
<name>A0A6M0S8D5_9CYAN</name>
<dbReference type="PANTHER" id="PTHR42957">
    <property type="entry name" value="HELICASE MJ1565-RELATED"/>
    <property type="match status" value="1"/>
</dbReference>
<dbReference type="InterPro" id="IPR008571">
    <property type="entry name" value="HerA-like"/>
</dbReference>
<reference evidence="2 3" key="1">
    <citation type="journal article" date="2020" name="Microb. Ecol.">
        <title>Ecogenomics of the Marine Benthic Filamentous Cyanobacterium Adonisia.</title>
        <authorList>
            <person name="Walter J.M."/>
            <person name="Coutinho F.H."/>
            <person name="Leomil L."/>
            <person name="Hargreaves P.I."/>
            <person name="Campeao M.E."/>
            <person name="Vieira V.V."/>
            <person name="Silva B.S."/>
            <person name="Fistarol G.O."/>
            <person name="Salomon P.S."/>
            <person name="Sawabe T."/>
            <person name="Mino S."/>
            <person name="Hosokawa M."/>
            <person name="Miyashita H."/>
            <person name="Maruyama F."/>
            <person name="van Verk M.C."/>
            <person name="Dutilh B.E."/>
            <person name="Thompson C.C."/>
            <person name="Thompson F.L."/>
        </authorList>
    </citation>
    <scope>NUCLEOTIDE SEQUENCE [LARGE SCALE GENOMIC DNA]</scope>
    <source>
        <strain evidence="2 3">CCMR0082</strain>
    </source>
</reference>
<proteinExistence type="predicted"/>
<gene>
    <name evidence="2" type="ORF">D0962_18065</name>
</gene>
<dbReference type="Proteomes" id="UP000473574">
    <property type="component" value="Unassembled WGS sequence"/>
</dbReference>
<organism evidence="2 3">
    <name type="scientific">Adonisia turfae CCMR0082</name>
    <dbReference type="NCBI Taxonomy" id="2304604"/>
    <lineage>
        <taxon>Bacteria</taxon>
        <taxon>Bacillati</taxon>
        <taxon>Cyanobacteriota</taxon>
        <taxon>Adonisia</taxon>
        <taxon>Adonisia turfae</taxon>
    </lineage>
</organism>
<accession>A0A6M0S8D5</accession>
<protein>
    <recommendedName>
        <fullName evidence="4">ATP-binding protein</fullName>
    </recommendedName>
</protein>
<dbReference type="EMBL" id="QZCE01000002">
    <property type="protein sequence ID" value="NEZ64670.1"/>
    <property type="molecule type" value="Genomic_DNA"/>
</dbReference>
<feature type="compositionally biased region" description="Low complexity" evidence="1">
    <location>
        <begin position="1318"/>
        <end position="1328"/>
    </location>
</feature>
<dbReference type="InterPro" id="IPR027417">
    <property type="entry name" value="P-loop_NTPase"/>
</dbReference>
<sequence>MTEYLTIQPLKSSALDEAIAQECIPILKSTLKKAGEYHRLRVTDLPSSIIKRLCEELSSSEQWVVKSLCSSKPSESFEASATKLIELRNTEPKPLLVFLPAGLRTAAEDSLDIATFQQVQLNSISEKIVPRLLAQLPNPLRQSIIEMLNLLRERRVIRDEDIVVRYLLTVIENGASPEAAGGTIFVFGLVPDYQLFNKADKLNEWVSRNENVVEKLTDLRRPLQERISKLKLQAGTIQSRLFSYLRDRMVGIEDTWASEIAINPNWHSLSFDEWPFEDAGTADQVRLVLEPLSLPRQVPDQFSQTVSLPLCDLDSNSKIKVSFRSIPGPKEVIAWQSYRFQILAPSEDAPILLWESNNIAKPKARAKINRTIKASDLRDILEEGTYFLRIEAYGADGAILTKTQPIDSSDPDGRKENESENFLVVYGGAVVDPPEQPRAIFSNSLMDCYFALLSKALFSSSKRETQIQHDSLFGRWDSPAGASIRSDVNFELLTAAAAGYTIRVPGALRKVELTILKNPRCIDNIVLDLTNASSPADITVDKPSNDICVIPTFENFLQARQSVFDAILNQAQIRQEEQDNEYTAGIVETCDLLALECLICDYVDAYIKVSNEIAKDTDEKKKANTIEKLAALDTVTLHWAKKHGIPSRGLLVGPTHPLRLLWHLQHAKYRQSIVDDIENSLVESPDPARLLKLIEASFLPINLPLVIFNRRGKSYIEQDLLTPFWSLFLPANYESKHYDISFVRMQVRDLLGIRRYLPNLGGIEPGSIAYRIFEYIQRHPYIEQLKINVFNPGDGDRVAQALREIEKLRRGLPIGTAQALPEMRYAIHLLTSTEQLNRSGQALDALLDPEKQVAEDDEFTIGSTSLLQPKLLISRSTQEEFLRHPQDFVAHVTILLEQFPVDGRLGDITRFSRSSFISGLVQESNTQLETASSTFGWIRGIRVESPTSSADQIEDKLLQAFQTSQRLQAGLAGSKNFSNLPVVALRLDQIDQGLIRAIHDISDQVLIIDRNLGLDYFDSSSSSQEIGYLLDFSPSYVRGDGERLLLTTKCTEELVSLVRPAIELSGIQLPTGQEISVLEVLRSIAGKLALRLFKGTNATKEIIGLLFARLLLEQAELLQERFIVPIDSHQDWFIPTDTSSSRSRADLLLVAANPSTKTIDITVVEVKLRSQLTTSSRTQLYREMREQAENTIRQFRKKFDPEILPRPRADFGICCKELFSLLNFYIERALRYGLLSQEEVSRIMPFISSLEDGYNLSFRKRGIVCSQDTVGNHLDEDELDFPVHRFGLDTANLLVEALRVYEPPSDTDSKDRQDEQSSEISVTSSTQSISDVTVNSLRSFFEAPIERRSSSGSLEDITNDDSADESLTPNELVPPPEPDDNQNPDISTTPENSITENTSFQAEESLSDVSYSTESDASVDEETTEPQTPSEVIVPEILLGSSELTPQYGLLGKNANAKVAIDLTGCNTISLFGVQGFGKSYTLGVISEMGAQEMPGINALSNPLATVFFHYHKSDTYEPEFLDAVNPNNKQREIDKLLAEYQAHPAGLRDVLILVPEGKLEQRRQEYPNIEIQPIKFSSAELGADSWKFLLGAFGNDSFYIRQIVSIMRRYRNRLTLDALRQEIAEADLTPAIRRLAEDRIALAEPYIDDSVDLRSLLHPGRTIIVDLRDEWLEKEDALGLFVVIMQTFAQAKFLGKDFNKLMVFDEAHKYITESELISQVVEIIREMRHQATSVVIASQDPLSVPRSVIELTSLLVLHRMTSPQWLKHLKSAISALSTLSEPQIASLVPGEALVWVQRSTDRRFTQKPQKVHIRPRVTRHGGGTKTAVEGATLR</sequence>
<evidence type="ECO:0000313" key="2">
    <source>
        <dbReference type="EMBL" id="NEZ64670.1"/>
    </source>
</evidence>
<feature type="region of interest" description="Disordered" evidence="1">
    <location>
        <begin position="1303"/>
        <end position="1328"/>
    </location>
</feature>
<dbReference type="RefSeq" id="WP_163665125.1">
    <property type="nucleotide sequence ID" value="NZ_QZCE01000002.1"/>
</dbReference>
<evidence type="ECO:0000313" key="3">
    <source>
        <dbReference type="Proteomes" id="UP000473574"/>
    </source>
</evidence>